<evidence type="ECO:0000256" key="6">
    <source>
        <dbReference type="ARBA" id="ARBA00022989"/>
    </source>
</evidence>
<keyword evidence="5" id="KW-0653">Protein transport</keyword>
<keyword evidence="4 8" id="KW-0812">Transmembrane</keyword>
<dbReference type="PANTHER" id="PTHR23517:SF15">
    <property type="entry name" value="PROTON-DEPENDENT OLIGOPEPTIDE FAMILY TRANSPORT PROTEIN"/>
    <property type="match status" value="1"/>
</dbReference>
<evidence type="ECO:0000313" key="10">
    <source>
        <dbReference type="EMBL" id="KFC20849.1"/>
    </source>
</evidence>
<dbReference type="GO" id="GO:1904680">
    <property type="term" value="F:peptide transmembrane transporter activity"/>
    <property type="evidence" value="ECO:0007669"/>
    <property type="project" value="InterPro"/>
</dbReference>
<comment type="caution">
    <text evidence="10">The sequence shown here is derived from an EMBL/GenBank/DDBJ whole genome shotgun (WGS) entry which is preliminary data.</text>
</comment>
<feature type="transmembrane region" description="Helical" evidence="9">
    <location>
        <begin position="487"/>
        <end position="505"/>
    </location>
</feature>
<evidence type="ECO:0000256" key="7">
    <source>
        <dbReference type="ARBA" id="ARBA00023136"/>
    </source>
</evidence>
<feature type="transmembrane region" description="Helical" evidence="9">
    <location>
        <begin position="144"/>
        <end position="166"/>
    </location>
</feature>
<evidence type="ECO:0000256" key="1">
    <source>
        <dbReference type="ARBA" id="ARBA00004651"/>
    </source>
</evidence>
<dbReference type="Pfam" id="PF00854">
    <property type="entry name" value="PTR2"/>
    <property type="match status" value="2"/>
</dbReference>
<evidence type="ECO:0000313" key="11">
    <source>
        <dbReference type="Proteomes" id="UP000028623"/>
    </source>
</evidence>
<evidence type="ECO:0000256" key="2">
    <source>
        <dbReference type="ARBA" id="ARBA00022448"/>
    </source>
</evidence>
<evidence type="ECO:0000256" key="3">
    <source>
        <dbReference type="ARBA" id="ARBA00022475"/>
    </source>
</evidence>
<dbReference type="STRING" id="421072.SAMN04488097_0163"/>
<feature type="transmembrane region" description="Helical" evidence="9">
    <location>
        <begin position="82"/>
        <end position="100"/>
    </location>
</feature>
<dbReference type="GO" id="GO:0005886">
    <property type="term" value="C:plasma membrane"/>
    <property type="evidence" value="ECO:0007669"/>
    <property type="project" value="UniProtKB-SubCell"/>
</dbReference>
<keyword evidence="11" id="KW-1185">Reference proteome</keyword>
<dbReference type="SUPFAM" id="SSF103473">
    <property type="entry name" value="MFS general substrate transporter"/>
    <property type="match status" value="2"/>
</dbReference>
<dbReference type="RefSeq" id="WP_034976432.1">
    <property type="nucleotide sequence ID" value="NZ_FOFI01000001.1"/>
</dbReference>
<feature type="transmembrane region" description="Helical" evidence="9">
    <location>
        <begin position="398"/>
        <end position="415"/>
    </location>
</feature>
<feature type="transmembrane region" description="Helical" evidence="9">
    <location>
        <begin position="216"/>
        <end position="234"/>
    </location>
</feature>
<feature type="transmembrane region" description="Helical" evidence="9">
    <location>
        <begin position="272"/>
        <end position="290"/>
    </location>
</feature>
<feature type="transmembrane region" description="Helical" evidence="9">
    <location>
        <begin position="172"/>
        <end position="195"/>
    </location>
</feature>
<dbReference type="PROSITE" id="PS01023">
    <property type="entry name" value="PTR2_2"/>
    <property type="match status" value="1"/>
</dbReference>
<dbReference type="AlphaFoldDB" id="A0A085BEF4"/>
<feature type="transmembrane region" description="Helical" evidence="9">
    <location>
        <begin position="106"/>
        <end position="132"/>
    </location>
</feature>
<organism evidence="10 11">
    <name type="scientific">Epilithonimonas lactis</name>
    <dbReference type="NCBI Taxonomy" id="421072"/>
    <lineage>
        <taxon>Bacteria</taxon>
        <taxon>Pseudomonadati</taxon>
        <taxon>Bacteroidota</taxon>
        <taxon>Flavobacteriia</taxon>
        <taxon>Flavobacteriales</taxon>
        <taxon>Weeksellaceae</taxon>
        <taxon>Chryseobacterium group</taxon>
        <taxon>Epilithonimonas</taxon>
    </lineage>
</organism>
<evidence type="ECO:0000256" key="9">
    <source>
        <dbReference type="SAM" id="Phobius"/>
    </source>
</evidence>
<comment type="subcellular location">
    <subcellularLocation>
        <location evidence="1">Cell membrane</location>
        <topology evidence="1">Multi-pass membrane protein</topology>
    </subcellularLocation>
    <subcellularLocation>
        <location evidence="8">Membrane</location>
        <topology evidence="8">Multi-pass membrane protein</topology>
    </subcellularLocation>
</comment>
<dbReference type="Proteomes" id="UP000028623">
    <property type="component" value="Unassembled WGS sequence"/>
</dbReference>
<dbReference type="InterPro" id="IPR005279">
    <property type="entry name" value="Dipep/tripep_permease"/>
</dbReference>
<feature type="transmembrane region" description="Helical" evidence="9">
    <location>
        <begin position="246"/>
        <end position="265"/>
    </location>
</feature>
<comment type="similarity">
    <text evidence="8">Belongs to the major facilitator superfamily. Proton-dependent oligopeptide transporter (POT/PTR) (TC 2.A.17) family.</text>
</comment>
<gene>
    <name evidence="10" type="ORF">IO89_11445</name>
</gene>
<feature type="transmembrane region" description="Helical" evidence="9">
    <location>
        <begin position="55"/>
        <end position="73"/>
    </location>
</feature>
<feature type="transmembrane region" description="Helical" evidence="9">
    <location>
        <begin position="525"/>
        <end position="545"/>
    </location>
</feature>
<keyword evidence="3" id="KW-1003">Cell membrane</keyword>
<dbReference type="GO" id="GO:0006857">
    <property type="term" value="P:oligopeptide transport"/>
    <property type="evidence" value="ECO:0007669"/>
    <property type="project" value="InterPro"/>
</dbReference>
<dbReference type="Gene3D" id="1.20.1250.20">
    <property type="entry name" value="MFS general substrate transporter like domains"/>
    <property type="match status" value="2"/>
</dbReference>
<dbReference type="InterPro" id="IPR050171">
    <property type="entry name" value="MFS_Transporters"/>
</dbReference>
<feature type="transmembrane region" description="Helical" evidence="9">
    <location>
        <begin position="427"/>
        <end position="447"/>
    </location>
</feature>
<dbReference type="eggNOG" id="COG3104">
    <property type="taxonomic scope" value="Bacteria"/>
</dbReference>
<feature type="transmembrane region" description="Helical" evidence="9">
    <location>
        <begin position="12"/>
        <end position="35"/>
    </location>
</feature>
<evidence type="ECO:0000256" key="5">
    <source>
        <dbReference type="ARBA" id="ARBA00022856"/>
    </source>
</evidence>
<dbReference type="CDD" id="cd17346">
    <property type="entry name" value="MFS_DtpA_like"/>
    <property type="match status" value="1"/>
</dbReference>
<keyword evidence="2 8" id="KW-0813">Transport</keyword>
<name>A0A085BEF4_9FLAO</name>
<keyword evidence="6 9" id="KW-1133">Transmembrane helix</keyword>
<feature type="transmembrane region" description="Helical" evidence="9">
    <location>
        <begin position="459"/>
        <end position="475"/>
    </location>
</feature>
<evidence type="ECO:0000256" key="8">
    <source>
        <dbReference type="RuleBase" id="RU003755"/>
    </source>
</evidence>
<protein>
    <submittedName>
        <fullName evidence="10">Amino acid transporter</fullName>
    </submittedName>
</protein>
<accession>A0A085BEF4</accession>
<reference evidence="10 11" key="1">
    <citation type="submission" date="2014-07" db="EMBL/GenBank/DDBJ databases">
        <title>Epilithonimonas lactis LMG 22401 Genome.</title>
        <authorList>
            <person name="Pipes S.E."/>
            <person name="Stropko S.J."/>
        </authorList>
    </citation>
    <scope>NUCLEOTIDE SEQUENCE [LARGE SCALE GENOMIC DNA]</scope>
    <source>
        <strain evidence="10 11">LMG 24401</strain>
    </source>
</reference>
<dbReference type="EMBL" id="JPLY01000004">
    <property type="protein sequence ID" value="KFC20849.1"/>
    <property type="molecule type" value="Genomic_DNA"/>
</dbReference>
<keyword evidence="7 9" id="KW-0472">Membrane</keyword>
<keyword evidence="5" id="KW-0571">Peptide transport</keyword>
<dbReference type="OrthoDB" id="9772725at2"/>
<dbReference type="InterPro" id="IPR000109">
    <property type="entry name" value="POT_fam"/>
</dbReference>
<sequence>MKTKHPKGLPYLFFTEMWERFGYYLILGIFVLYVIEPNGDKGGLGLPDKMADDVFGTYIALTYLTPFLGGFLAERLFGYIKSIYLGGVLMAAGYIGLGLFKELPLFYGSLGLIIIGNGFFKPTISTILGNLYSEEPYKKNKDTGYNIFYMGINIGAFICNIIAAYMRNRFGWGEAFIAAGVGMLIGLVIFSFGLKHIRHACEMKAAKEGDSKISDVLLKVFLPALIVGAIGWIVPGNIFGSDSTDAFIFACVPVIYFYVSLYFKAHQDEKRSIGALLMIFLVCMFFWAIFKQNGTALTRWANYYTDRSIPEKLVEPMRGIYMLDGKDGTTGKSFEDKEVAVYDDQFRSQKNEAGETMKVSGKDVYFKNINPEERAQLATNPKQEVYLFNTELFQSVNPFWVIVLTPVIVGFWAIFRKRGKEPTTPTKIMIGLFITALSCLVMVGAVFAGNNGAVKVSPLWLVASYGVVTIGELCLSPMGLSVVSKLSPARLTALMMGGFFLANSVGNKLSGILASTWYNYENKEYYFLVNFALLIFAFILGIFMLKFLNKVMKENGVD</sequence>
<dbReference type="PANTHER" id="PTHR23517">
    <property type="entry name" value="RESISTANCE PROTEIN MDTM, PUTATIVE-RELATED-RELATED"/>
    <property type="match status" value="1"/>
</dbReference>
<dbReference type="InterPro" id="IPR018456">
    <property type="entry name" value="PTR2_symporter_CS"/>
</dbReference>
<proteinExistence type="inferred from homology"/>
<dbReference type="NCBIfam" id="TIGR00924">
    <property type="entry name" value="yjdL_sub1_fam"/>
    <property type="match status" value="1"/>
</dbReference>
<dbReference type="InterPro" id="IPR036259">
    <property type="entry name" value="MFS_trans_sf"/>
</dbReference>
<evidence type="ECO:0000256" key="4">
    <source>
        <dbReference type="ARBA" id="ARBA00022692"/>
    </source>
</evidence>